<evidence type="ECO:0000313" key="2">
    <source>
        <dbReference type="EMBL" id="QOZ64624.1"/>
    </source>
</evidence>
<dbReference type="Proteomes" id="UP000625079">
    <property type="component" value="Unassembled WGS sequence"/>
</dbReference>
<reference evidence="1" key="3">
    <citation type="submission" date="2022-12" db="EMBL/GenBank/DDBJ databases">
        <authorList>
            <person name="Sun Q."/>
            <person name="Zhou Y."/>
        </authorList>
    </citation>
    <scope>NUCLEOTIDE SEQUENCE</scope>
    <source>
        <strain evidence="1">CGMCC 1.15034</strain>
    </source>
</reference>
<reference evidence="1" key="1">
    <citation type="journal article" date="2014" name="Int. J. Syst. Evol. Microbiol.">
        <title>Complete genome sequence of Corynebacterium casei LMG S-19264T (=DSM 44701T), isolated from a smear-ripened cheese.</title>
        <authorList>
            <consortium name="US DOE Joint Genome Institute (JGI-PGF)"/>
            <person name="Walter F."/>
            <person name="Albersmeier A."/>
            <person name="Kalinowski J."/>
            <person name="Ruckert C."/>
        </authorList>
    </citation>
    <scope>NUCLEOTIDE SEQUENCE</scope>
    <source>
        <strain evidence="1">CGMCC 1.15034</strain>
    </source>
</reference>
<name>A0A410VIA5_9BRAD</name>
<gene>
    <name evidence="1" type="ORF">GCM10010987_35990</name>
    <name evidence="2" type="ORF">XH86_38945</name>
</gene>
<keyword evidence="3" id="KW-1185">Reference proteome</keyword>
<dbReference type="AlphaFoldDB" id="A0A410VIA5"/>
<protein>
    <submittedName>
        <fullName evidence="1">Uncharacterized protein</fullName>
    </submittedName>
</protein>
<accession>A0A410VIA5</accession>
<dbReference type="EMBL" id="BMHC01000007">
    <property type="protein sequence ID" value="GGI25761.1"/>
    <property type="molecule type" value="Genomic_DNA"/>
</dbReference>
<proteinExistence type="predicted"/>
<evidence type="ECO:0000313" key="3">
    <source>
        <dbReference type="Proteomes" id="UP000593880"/>
    </source>
</evidence>
<keyword evidence="2" id="KW-0614">Plasmid</keyword>
<dbReference type="EMBL" id="CP030058">
    <property type="protein sequence ID" value="QOZ64624.1"/>
    <property type="molecule type" value="Genomic_DNA"/>
</dbReference>
<geneLocation type="plasmid" evidence="2 3">
    <name>unnamed</name>
</geneLocation>
<evidence type="ECO:0000313" key="4">
    <source>
        <dbReference type="Proteomes" id="UP000625079"/>
    </source>
</evidence>
<dbReference type="Proteomes" id="UP000593880">
    <property type="component" value="Plasmid unnamed"/>
</dbReference>
<evidence type="ECO:0000313" key="1">
    <source>
        <dbReference type="EMBL" id="GGI25761.1"/>
    </source>
</evidence>
<sequence length="63" mass="6836">MPSPEPADHYQLNAALSAKAIMATAPYVHVAERVVIVPDAITLFGVTAARERPRENVLAERPL</sequence>
<reference evidence="2 3" key="2">
    <citation type="submission" date="2018-06" db="EMBL/GenBank/DDBJ databases">
        <title>Comparative genomics of rhizobia nodulating Arachis hypogaea in China.</title>
        <authorList>
            <person name="Li Y."/>
        </authorList>
    </citation>
    <scope>NUCLEOTIDE SEQUENCE [LARGE SCALE GENOMIC DNA]</scope>
    <source>
        <strain evidence="2 3">CCBAU 51658</strain>
        <plasmid evidence="2 3">unnamed</plasmid>
    </source>
</reference>
<organism evidence="1 4">
    <name type="scientific">Bradyrhizobium guangdongense</name>
    <dbReference type="NCBI Taxonomy" id="1325090"/>
    <lineage>
        <taxon>Bacteria</taxon>
        <taxon>Pseudomonadati</taxon>
        <taxon>Pseudomonadota</taxon>
        <taxon>Alphaproteobacteria</taxon>
        <taxon>Hyphomicrobiales</taxon>
        <taxon>Nitrobacteraceae</taxon>
        <taxon>Bradyrhizobium</taxon>
    </lineage>
</organism>